<reference evidence="6" key="1">
    <citation type="submission" date="2023-01" db="EMBL/GenBank/DDBJ databases">
        <title>Comparative genomic analysis of cold water coral derived Sulfitobacter faviae: insights into their metabolism and habitat adaptation.</title>
        <authorList>
            <person name="Guo Y."/>
            <person name="Lin S."/>
            <person name="Huang Z."/>
            <person name="Tang K."/>
            <person name="Wang X."/>
        </authorList>
    </citation>
    <scope>NUCLEOTIDE SEQUENCE</scope>
    <source>
        <strain evidence="6">SCSIO W_1865</strain>
    </source>
</reference>
<comment type="subcellular location">
    <subcellularLocation>
        <location evidence="1">Endoplasmic reticulum membrane</location>
        <topology evidence="1">Single-pass membrane protein</topology>
    </subcellularLocation>
</comment>
<dbReference type="AlphaFoldDB" id="A0AAX3LTQ1"/>
<dbReference type="PANTHER" id="PTHR12154:SF4">
    <property type="entry name" value="UDP-N-ACETYLGLUCOSAMINE TRANSFERASE SUBUNIT ALG14 HOMOLOG"/>
    <property type="match status" value="1"/>
</dbReference>
<dbReference type="GO" id="GO:0006488">
    <property type="term" value="P:dolichol-linked oligosaccharide biosynthetic process"/>
    <property type="evidence" value="ECO:0007669"/>
    <property type="project" value="InterPro"/>
</dbReference>
<evidence type="ECO:0000256" key="5">
    <source>
        <dbReference type="ARBA" id="ARBA00023136"/>
    </source>
</evidence>
<proteinExistence type="predicted"/>
<evidence type="ECO:0000256" key="4">
    <source>
        <dbReference type="ARBA" id="ARBA00022989"/>
    </source>
</evidence>
<sequence>MTELVTIARFLPTLSAVITETGAAERNTGSDISFVPLRDPHRSVFGFLRNLGQAFRYVQHHKPDVVISTGAGMTVPFFLLAKMAGAVCIYVESGARISTPSMTGRILYPFSSLFIVQNEALRSFYPKAVVASIL</sequence>
<dbReference type="SUPFAM" id="SSF53756">
    <property type="entry name" value="UDP-Glycosyltransferase/glycogen phosphorylase"/>
    <property type="match status" value="1"/>
</dbReference>
<dbReference type="Gene3D" id="3.40.50.2000">
    <property type="entry name" value="Glycogen Phosphorylase B"/>
    <property type="match status" value="1"/>
</dbReference>
<dbReference type="PANTHER" id="PTHR12154">
    <property type="entry name" value="GLYCOSYL TRANSFERASE-RELATED"/>
    <property type="match status" value="1"/>
</dbReference>
<keyword evidence="5" id="KW-0472">Membrane</keyword>
<evidence type="ECO:0000313" key="6">
    <source>
        <dbReference type="EMBL" id="WCE71613.1"/>
    </source>
</evidence>
<dbReference type="Proteomes" id="UP001210770">
    <property type="component" value="Chromosome"/>
</dbReference>
<keyword evidence="2" id="KW-0812">Transmembrane</keyword>
<dbReference type="GO" id="GO:0004577">
    <property type="term" value="F:N-acetylglucosaminyldiphosphodolichol N-acetylglucosaminyltransferase activity"/>
    <property type="evidence" value="ECO:0007669"/>
    <property type="project" value="TreeGrafter"/>
</dbReference>
<dbReference type="InterPro" id="IPR013969">
    <property type="entry name" value="Oligosacch_biosynth_Alg14"/>
</dbReference>
<evidence type="ECO:0000313" key="7">
    <source>
        <dbReference type="Proteomes" id="UP001210770"/>
    </source>
</evidence>
<name>A0AAX3LTQ1_9RHOB</name>
<organism evidence="6 7">
    <name type="scientific">Sulfitobacter faviae</name>
    <dbReference type="NCBI Taxonomy" id="1775881"/>
    <lineage>
        <taxon>Bacteria</taxon>
        <taxon>Pseudomonadati</taxon>
        <taxon>Pseudomonadota</taxon>
        <taxon>Alphaproteobacteria</taxon>
        <taxon>Rhodobacterales</taxon>
        <taxon>Roseobacteraceae</taxon>
        <taxon>Sulfitobacter</taxon>
    </lineage>
</organism>
<evidence type="ECO:0008006" key="8">
    <source>
        <dbReference type="Google" id="ProtNLM"/>
    </source>
</evidence>
<accession>A0AAX3LTQ1</accession>
<dbReference type="Pfam" id="PF08660">
    <property type="entry name" value="Alg14"/>
    <property type="match status" value="1"/>
</dbReference>
<keyword evidence="3" id="KW-0256">Endoplasmic reticulum</keyword>
<evidence type="ECO:0000256" key="1">
    <source>
        <dbReference type="ARBA" id="ARBA00004389"/>
    </source>
</evidence>
<evidence type="ECO:0000256" key="2">
    <source>
        <dbReference type="ARBA" id="ARBA00022692"/>
    </source>
</evidence>
<dbReference type="EMBL" id="CP116423">
    <property type="protein sequence ID" value="WCE71613.1"/>
    <property type="molecule type" value="Genomic_DNA"/>
</dbReference>
<keyword evidence="4" id="KW-1133">Transmembrane helix</keyword>
<protein>
    <recommendedName>
        <fullName evidence="8">Oligosaccharide biosynthesis protein Alg14 like</fullName>
    </recommendedName>
</protein>
<evidence type="ECO:0000256" key="3">
    <source>
        <dbReference type="ARBA" id="ARBA00022824"/>
    </source>
</evidence>
<gene>
    <name evidence="6" type="ORF">PL336_07215</name>
</gene>